<evidence type="ECO:0000256" key="1">
    <source>
        <dbReference type="SAM" id="MobiDB-lite"/>
    </source>
</evidence>
<gene>
    <name evidence="2" type="primary">RvY_06494-1</name>
    <name evidence="2" type="synonym">RvY_06494.1</name>
    <name evidence="2" type="ORF">RvY_06494</name>
</gene>
<organism evidence="2 3">
    <name type="scientific">Ramazzottius varieornatus</name>
    <name type="common">Water bear</name>
    <name type="synonym">Tardigrade</name>
    <dbReference type="NCBI Taxonomy" id="947166"/>
    <lineage>
        <taxon>Eukaryota</taxon>
        <taxon>Metazoa</taxon>
        <taxon>Ecdysozoa</taxon>
        <taxon>Tardigrada</taxon>
        <taxon>Eutardigrada</taxon>
        <taxon>Parachela</taxon>
        <taxon>Hypsibioidea</taxon>
        <taxon>Ramazzottiidae</taxon>
        <taxon>Ramazzottius</taxon>
    </lineage>
</organism>
<protein>
    <submittedName>
        <fullName evidence="2">Uncharacterized protein</fullName>
    </submittedName>
</protein>
<evidence type="ECO:0000313" key="2">
    <source>
        <dbReference type="EMBL" id="GAU94777.1"/>
    </source>
</evidence>
<dbReference type="Proteomes" id="UP000186922">
    <property type="component" value="Unassembled WGS sequence"/>
</dbReference>
<keyword evidence="3" id="KW-1185">Reference proteome</keyword>
<name>A0A1D1V522_RAMVA</name>
<evidence type="ECO:0000313" key="3">
    <source>
        <dbReference type="Proteomes" id="UP000186922"/>
    </source>
</evidence>
<accession>A0A1D1V522</accession>
<dbReference type="EMBL" id="BDGG01000003">
    <property type="protein sequence ID" value="GAU94777.1"/>
    <property type="molecule type" value="Genomic_DNA"/>
</dbReference>
<dbReference type="AlphaFoldDB" id="A0A1D1V522"/>
<sequence>MVNCLKEYDSRPKRGETYKSKKEASKEFQRLINGLSSLLKEDPGAETPALLVLHRVASDILGMDPSRPTEKETRSLSRRIGLAVKEVFSHDKDVHGTRQLTRNGPRHYVGLSLL</sequence>
<comment type="caution">
    <text evidence="2">The sequence shown here is derived from an EMBL/GenBank/DDBJ whole genome shotgun (WGS) entry which is preliminary data.</text>
</comment>
<proteinExistence type="predicted"/>
<feature type="region of interest" description="Disordered" evidence="1">
    <location>
        <begin position="1"/>
        <end position="22"/>
    </location>
</feature>
<reference evidence="2 3" key="1">
    <citation type="journal article" date="2016" name="Nat. Commun.">
        <title>Extremotolerant tardigrade genome and improved radiotolerance of human cultured cells by tardigrade-unique protein.</title>
        <authorList>
            <person name="Hashimoto T."/>
            <person name="Horikawa D.D."/>
            <person name="Saito Y."/>
            <person name="Kuwahara H."/>
            <person name="Kozuka-Hata H."/>
            <person name="Shin-I T."/>
            <person name="Minakuchi Y."/>
            <person name="Ohishi K."/>
            <person name="Motoyama A."/>
            <person name="Aizu T."/>
            <person name="Enomoto A."/>
            <person name="Kondo K."/>
            <person name="Tanaka S."/>
            <person name="Hara Y."/>
            <person name="Koshikawa S."/>
            <person name="Sagara H."/>
            <person name="Miura T."/>
            <person name="Yokobori S."/>
            <person name="Miyagawa K."/>
            <person name="Suzuki Y."/>
            <person name="Kubo T."/>
            <person name="Oyama M."/>
            <person name="Kohara Y."/>
            <person name="Fujiyama A."/>
            <person name="Arakawa K."/>
            <person name="Katayama T."/>
            <person name="Toyoda A."/>
            <person name="Kunieda T."/>
        </authorList>
    </citation>
    <scope>NUCLEOTIDE SEQUENCE [LARGE SCALE GENOMIC DNA]</scope>
    <source>
        <strain evidence="2 3">YOKOZUNA-1</strain>
    </source>
</reference>